<protein>
    <recommendedName>
        <fullName evidence="2">CAAX prenyl protease 2/Lysostaphin resistance protein A-like domain-containing protein</fullName>
    </recommendedName>
</protein>
<evidence type="ECO:0000313" key="4">
    <source>
        <dbReference type="Proteomes" id="UP000295280"/>
    </source>
</evidence>
<comment type="caution">
    <text evidence="3">The sequence shown here is derived from an EMBL/GenBank/DDBJ whole genome shotgun (WGS) entry which is preliminary data.</text>
</comment>
<feature type="domain" description="CAAX prenyl protease 2/Lysostaphin resistance protein A-like" evidence="2">
    <location>
        <begin position="104"/>
        <end position="182"/>
    </location>
</feature>
<feature type="transmembrane region" description="Helical" evidence="1">
    <location>
        <begin position="9"/>
        <end position="25"/>
    </location>
</feature>
<dbReference type="RefSeq" id="WP_133416682.1">
    <property type="nucleotide sequence ID" value="NZ_SCWD01000001.1"/>
</dbReference>
<feature type="transmembrane region" description="Helical" evidence="1">
    <location>
        <begin position="134"/>
        <end position="157"/>
    </location>
</feature>
<feature type="transmembrane region" description="Helical" evidence="1">
    <location>
        <begin position="62"/>
        <end position="83"/>
    </location>
</feature>
<feature type="transmembrane region" description="Helical" evidence="1">
    <location>
        <begin position="31"/>
        <end position="50"/>
    </location>
</feature>
<dbReference type="InterPro" id="IPR003675">
    <property type="entry name" value="Rce1/LyrA-like_dom"/>
</dbReference>
<keyword evidence="1" id="KW-1133">Transmembrane helix</keyword>
<dbReference type="GO" id="GO:0080120">
    <property type="term" value="P:CAAX-box protein maturation"/>
    <property type="evidence" value="ECO:0007669"/>
    <property type="project" value="UniProtKB-ARBA"/>
</dbReference>
<keyword evidence="4" id="KW-1185">Reference proteome</keyword>
<dbReference type="OrthoDB" id="2412258at2"/>
<evidence type="ECO:0000313" key="3">
    <source>
        <dbReference type="EMBL" id="TDM03819.1"/>
    </source>
</evidence>
<dbReference type="GO" id="GO:0004175">
    <property type="term" value="F:endopeptidase activity"/>
    <property type="evidence" value="ECO:0007669"/>
    <property type="project" value="UniProtKB-ARBA"/>
</dbReference>
<accession>A0A9Q8CMM4</accession>
<feature type="transmembrane region" description="Helical" evidence="1">
    <location>
        <begin position="177"/>
        <end position="195"/>
    </location>
</feature>
<dbReference type="EMBL" id="SCWD01000001">
    <property type="protein sequence ID" value="TDM03819.1"/>
    <property type="molecule type" value="Genomic_DNA"/>
</dbReference>
<keyword evidence="1" id="KW-0472">Membrane</keyword>
<proteinExistence type="predicted"/>
<gene>
    <name evidence="3" type="ORF">ERX40_01255</name>
</gene>
<dbReference type="AlphaFoldDB" id="A0A9Q8CMM4"/>
<dbReference type="Proteomes" id="UP000295280">
    <property type="component" value="Unassembled WGS sequence"/>
</dbReference>
<organism evidence="3 4">
    <name type="scientific">Macrococcus carouselicus</name>
    <dbReference type="NCBI Taxonomy" id="69969"/>
    <lineage>
        <taxon>Bacteria</taxon>
        <taxon>Bacillati</taxon>
        <taxon>Bacillota</taxon>
        <taxon>Bacilli</taxon>
        <taxon>Bacillales</taxon>
        <taxon>Staphylococcaceae</taxon>
        <taxon>Macrococcus</taxon>
    </lineage>
</organism>
<reference evidence="3 4" key="1">
    <citation type="submission" date="2019-01" db="EMBL/GenBank/DDBJ databases">
        <title>Draft genome sequences of the type strains of six Macrococcus species.</title>
        <authorList>
            <person name="Mazhar S."/>
            <person name="Altermann E."/>
            <person name="Hill C."/>
            <person name="Mcauliffe O."/>
        </authorList>
    </citation>
    <scope>NUCLEOTIDE SEQUENCE [LARGE SCALE GENOMIC DNA]</scope>
    <source>
        <strain evidence="3 4">ATCC 51828</strain>
    </source>
</reference>
<sequence length="196" mass="22388">MTKWLSRPSLFLMSFLFFHLLIFVARDTERVFWHMVTGIFLLTTFSSLEYKRNLTSRRIGQSISTGLLSAAALIAVYIIAEHFIPAVRYPAVMKTLIDIGVHYRWQLMVSLALTVPLHELYFRTMLQETISNPALAVVVTSLASVSLFIWTLSPLQLLTLFLFQLVLATGYQYSRRLITPITGQILSVVILILLYT</sequence>
<name>A0A9Q8CMM4_9STAP</name>
<evidence type="ECO:0000259" key="2">
    <source>
        <dbReference type="Pfam" id="PF02517"/>
    </source>
</evidence>
<evidence type="ECO:0000256" key="1">
    <source>
        <dbReference type="SAM" id="Phobius"/>
    </source>
</evidence>
<dbReference type="Pfam" id="PF02517">
    <property type="entry name" value="Rce1-like"/>
    <property type="match status" value="1"/>
</dbReference>
<feature type="transmembrane region" description="Helical" evidence="1">
    <location>
        <begin position="103"/>
        <end position="122"/>
    </location>
</feature>
<keyword evidence="1" id="KW-0812">Transmembrane</keyword>